<organism evidence="5 6">
    <name type="scientific">Thermoproteus uzoniensis (strain 768-20)</name>
    <dbReference type="NCBI Taxonomy" id="999630"/>
    <lineage>
        <taxon>Archaea</taxon>
        <taxon>Thermoproteota</taxon>
        <taxon>Thermoprotei</taxon>
        <taxon>Thermoproteales</taxon>
        <taxon>Thermoproteaceae</taxon>
        <taxon>Thermoproteus</taxon>
    </lineage>
</organism>
<evidence type="ECO:0000259" key="4">
    <source>
        <dbReference type="SMART" id="SM00418"/>
    </source>
</evidence>
<dbReference type="GeneID" id="10360379"/>
<dbReference type="InterPro" id="IPR036388">
    <property type="entry name" value="WH-like_DNA-bd_sf"/>
</dbReference>
<dbReference type="GO" id="GO:0003677">
    <property type="term" value="F:DNA binding"/>
    <property type="evidence" value="ECO:0007669"/>
    <property type="project" value="UniProtKB-KW"/>
</dbReference>
<dbReference type="SMART" id="SM00418">
    <property type="entry name" value="HTH_ARSR"/>
    <property type="match status" value="1"/>
</dbReference>
<sequence length="389" mass="41472">MDIFEALANPIRRRILELLADRPRLYSELMDALSVDSPTLAFHLKRLDGLVEKDERGFYRLTQMGAKALEVVRSLQAEGGGQAKGPEPPLVLEDRIAVKINKELLEYVKRQGRKLVVQDSAIVEIADDVDPGLFMDVVESIREVALVKAPKGLRPYVELKANDVGLIGEGGLAHLLTEGVSILGSVLRLGAFKGIRKAKKVVYDGPFAHGRSLAVEAEESKIEIRPGAGRARALCGDEEDFEIGPGRVEADGCEVVLEVGELDELKIVVEGGKAEVEGVQFGKADLDVEGGVVELKAELGRSEIAADVEGGLLSAELGYRPFEGEASVGLKVSGGMAKIALKLPEEVGLLTSSNSAGGYVKLPQNKPGGKGVVKVSVDAFGGFVEVTTQ</sequence>
<evidence type="ECO:0000313" key="6">
    <source>
        <dbReference type="Proteomes" id="UP000008138"/>
    </source>
</evidence>
<keyword evidence="1" id="KW-0805">Transcription regulation</keyword>
<dbReference type="EMBL" id="CP002590">
    <property type="protein sequence ID" value="AEA12330.1"/>
    <property type="molecule type" value="Genomic_DNA"/>
</dbReference>
<evidence type="ECO:0000256" key="3">
    <source>
        <dbReference type="ARBA" id="ARBA00023163"/>
    </source>
</evidence>
<dbReference type="eggNOG" id="arCOG03859">
    <property type="taxonomic scope" value="Archaea"/>
</dbReference>
<accession>F2L5F9</accession>
<dbReference type="Gene3D" id="1.10.10.10">
    <property type="entry name" value="Winged helix-like DNA-binding domain superfamily/Winged helix DNA-binding domain"/>
    <property type="match status" value="1"/>
</dbReference>
<dbReference type="STRING" id="999630.TUZN_0844"/>
<dbReference type="InterPro" id="IPR036390">
    <property type="entry name" value="WH_DNA-bd_sf"/>
</dbReference>
<dbReference type="CDD" id="cd00090">
    <property type="entry name" value="HTH_ARSR"/>
    <property type="match status" value="1"/>
</dbReference>
<keyword evidence="3" id="KW-0804">Transcription</keyword>
<dbReference type="PANTHER" id="PTHR33154:SF33">
    <property type="entry name" value="TRANSCRIPTIONAL REPRESSOR SDPR"/>
    <property type="match status" value="1"/>
</dbReference>
<proteinExistence type="predicted"/>
<dbReference type="InterPro" id="IPR051081">
    <property type="entry name" value="HTH_MetalResp_TranReg"/>
</dbReference>
<dbReference type="SUPFAM" id="SSF46785">
    <property type="entry name" value="Winged helix' DNA-binding domain"/>
    <property type="match status" value="1"/>
</dbReference>
<evidence type="ECO:0000256" key="2">
    <source>
        <dbReference type="ARBA" id="ARBA00023125"/>
    </source>
</evidence>
<dbReference type="Pfam" id="PF12840">
    <property type="entry name" value="HTH_20"/>
    <property type="match status" value="1"/>
</dbReference>
<reference evidence="5 6" key="1">
    <citation type="journal article" date="2011" name="J. Bacteriol.">
        <title>Complete genome sequence of the thermoacidophilic crenarchaeon Thermoproteus uzoniensis 768-20.</title>
        <authorList>
            <person name="Mardanov A.V."/>
            <person name="Gumerov V.M."/>
            <person name="Beletsky A.V."/>
            <person name="Prokofeva M.I."/>
            <person name="Bonch-Osmolovskaya E.A."/>
            <person name="Ravin N.V."/>
            <person name="Skryabin K.G."/>
        </authorList>
    </citation>
    <scope>NUCLEOTIDE SEQUENCE [LARGE SCALE GENOMIC DNA]</scope>
    <source>
        <strain evidence="5 6">768-20</strain>
    </source>
</reference>
<keyword evidence="2" id="KW-0238">DNA-binding</keyword>
<dbReference type="OrthoDB" id="21363at2157"/>
<dbReference type="PANTHER" id="PTHR33154">
    <property type="entry name" value="TRANSCRIPTIONAL REGULATOR, ARSR FAMILY"/>
    <property type="match status" value="1"/>
</dbReference>
<dbReference type="HOGENOM" id="CLU_712934_0_0_2"/>
<dbReference type="RefSeq" id="WP_013679666.1">
    <property type="nucleotide sequence ID" value="NC_015315.1"/>
</dbReference>
<dbReference type="GO" id="GO:0003700">
    <property type="term" value="F:DNA-binding transcription factor activity"/>
    <property type="evidence" value="ECO:0007669"/>
    <property type="project" value="InterPro"/>
</dbReference>
<protein>
    <submittedName>
        <fullName evidence="5">Transcriptional regulator, ArsR family</fullName>
    </submittedName>
</protein>
<reference key="2">
    <citation type="submission" date="2011-03" db="EMBL/GenBank/DDBJ databases">
        <title>Complete genome sequence of the thermoacidophilic crenarchaeon Thermoproteus uzoniensis 768-20.</title>
        <authorList>
            <person name="Mardanov A.V."/>
            <person name="Gumerov V.M."/>
            <person name="Beletsky A.V."/>
            <person name="Prokofeva M.I."/>
            <person name="Bonch-Osmolovskaya E.A."/>
            <person name="Ravin N.V."/>
            <person name="Skryabin K.G."/>
        </authorList>
    </citation>
    <scope>NUCLEOTIDE SEQUENCE</scope>
    <source>
        <strain>768-20</strain>
    </source>
</reference>
<dbReference type="KEGG" id="tuz:TUZN_0844"/>
<feature type="domain" description="HTH arsR-type" evidence="4">
    <location>
        <begin position="2"/>
        <end position="74"/>
    </location>
</feature>
<dbReference type="InterPro" id="IPR011991">
    <property type="entry name" value="ArsR-like_HTH"/>
</dbReference>
<evidence type="ECO:0000256" key="1">
    <source>
        <dbReference type="ARBA" id="ARBA00023015"/>
    </source>
</evidence>
<dbReference type="InterPro" id="IPR001845">
    <property type="entry name" value="HTH_ArsR_DNA-bd_dom"/>
</dbReference>
<gene>
    <name evidence="5" type="ordered locus">TUZN_0844</name>
</gene>
<evidence type="ECO:0000313" key="5">
    <source>
        <dbReference type="EMBL" id="AEA12330.1"/>
    </source>
</evidence>
<name>F2L5F9_THEU7</name>
<keyword evidence="6" id="KW-1185">Reference proteome</keyword>
<dbReference type="Proteomes" id="UP000008138">
    <property type="component" value="Chromosome"/>
</dbReference>
<dbReference type="AlphaFoldDB" id="F2L5F9"/>